<sequence length="1108" mass="120788">MIPSCLECQKRKIKCDRQSPCQACTARGEPEKCVPGNYKRTRAKRSKNTNQLTIQQLTSHIRRLESALFSSQPGGELPLLTASSESPPLPPSGHAQAALPQQQPPFPPYQNQLTPPLLSSSSFQSSQVQDASDWQGQANAKRRRHATSDGQSFPSIFHYTSPSDSGSSNGNPNSYGNNDRSRLSLPSILEEARAGGSNTASQQALPNQPMASFAYSSSSSSSYASQPEPGGGELSEEEAASDGSSDGQPPEAHFQEQLMPGQLWKDLKGSSSNMETVPSEPDAFILLGSLFALPPKGICDALLDSFFIVLHQFVGHIFHRPSFRTMVDTLYAIAMDSSKRQSLKPEQLALLFSVLAFTVQHLDLGTQADAELAERIGEIERSRNGQSGLACPSAPDLCQESSRRWAIASLHVLETADYMARKSLEVIQTLFLLSVQHLPKELSQRIESFSSIAGSHVKSMGLHRMGQSGLLPTMSFTGPTACINADTVVREEMCRRMFWSYTNFSGHLAFFSDGIWNIPLEASDTGLPCNCDDEKLGPQVPRSEHESTYTDMSYPRSMFRLVPVLAEMTRAFHPAFDPHSGTSVVTGGVLKKKEPDHRVIMELDLKLHQVASSWPEFYQMDDDELRQLSPTVGAEIQAHHGGLGSWNSQKFDRDHPRVRLERYFLHQGLYHKLIRLHRSSIRRTGSHPTSRMKVSASLAVKASFNLLCLQRRIFELCPNLFGFGFVGLQSITALMVLLLDLVEGRTPPQNVARTKFEIRAAEERLARISVTKVPIDRTRAVVNYLLKLAERGVVGGKESKPNFVKKSVESLLRKPNEQPASSSSSPPNPAITSPSGAERERKTAESSGGAMSSSSSSSISATLPDEKNSGNNSSGSSPSTRGWIDKMKDSLHIGGGESQFGGRSGTDSVEGSNSNSNSGSSNSAHHNHSPDLGGHTTHQQKQQQQQKAAARASFDGQMASLVSSSSSSCYSSSSTASPPFTEEAHTRMTSMETSPVATTTSLSSTSDSEAYQFTTQLLSRLFDEPVQSFESMFAPLSPLSFPPPPPPLPPSHHHHQHHHQNSDIIMSDPNARHVGGGLSSDMETNNPINPADPSLVVEPWNFHISSPP</sequence>
<proteinExistence type="predicted"/>
<reference evidence="1 2" key="1">
    <citation type="journal article" date="2018" name="Mol. Biol. Evol.">
        <title>Broad Genomic Sampling Reveals a Smut Pathogenic Ancestry of the Fungal Clade Ustilaginomycotina.</title>
        <authorList>
            <person name="Kijpornyongpan T."/>
            <person name="Mondo S.J."/>
            <person name="Barry K."/>
            <person name="Sandor L."/>
            <person name="Lee J."/>
            <person name="Lipzen A."/>
            <person name="Pangilinan J."/>
            <person name="LaButti K."/>
            <person name="Hainaut M."/>
            <person name="Henrissat B."/>
            <person name="Grigoriev I.V."/>
            <person name="Spatafora J.W."/>
            <person name="Aime M.C."/>
        </authorList>
    </citation>
    <scope>NUCLEOTIDE SEQUENCE [LARGE SCALE GENOMIC DNA]</scope>
    <source>
        <strain evidence="1 2">SA 807</strain>
    </source>
</reference>
<accession>A0ACD0NUI5</accession>
<protein>
    <submittedName>
        <fullName evidence="1">Uncharacterized protein</fullName>
    </submittedName>
</protein>
<dbReference type="EMBL" id="KZ820045">
    <property type="protein sequence ID" value="PWN49475.1"/>
    <property type="molecule type" value="Genomic_DNA"/>
</dbReference>
<dbReference type="Proteomes" id="UP000245626">
    <property type="component" value="Unassembled WGS sequence"/>
</dbReference>
<name>A0ACD0NUI5_9BASI</name>
<evidence type="ECO:0000313" key="1">
    <source>
        <dbReference type="EMBL" id="PWN49475.1"/>
    </source>
</evidence>
<gene>
    <name evidence="1" type="ORF">IE53DRAFT_369734</name>
</gene>
<keyword evidence="2" id="KW-1185">Reference proteome</keyword>
<evidence type="ECO:0000313" key="2">
    <source>
        <dbReference type="Proteomes" id="UP000245626"/>
    </source>
</evidence>
<organism evidence="1 2">
    <name type="scientific">Violaceomyces palustris</name>
    <dbReference type="NCBI Taxonomy" id="1673888"/>
    <lineage>
        <taxon>Eukaryota</taxon>
        <taxon>Fungi</taxon>
        <taxon>Dikarya</taxon>
        <taxon>Basidiomycota</taxon>
        <taxon>Ustilaginomycotina</taxon>
        <taxon>Ustilaginomycetes</taxon>
        <taxon>Violaceomycetales</taxon>
        <taxon>Violaceomycetaceae</taxon>
        <taxon>Violaceomyces</taxon>
    </lineage>
</organism>